<protein>
    <recommendedName>
        <fullName evidence="2">histidine kinase</fullName>
        <ecNumber evidence="2">2.7.13.3</ecNumber>
    </recommendedName>
</protein>
<reference evidence="10 11" key="1">
    <citation type="journal article" date="2014" name="PLoS Genet.">
        <title>Phylogenetically driven sequencing of extremely halophilic archaea reveals strategies for static and dynamic osmo-response.</title>
        <authorList>
            <person name="Becker E.A."/>
            <person name="Seitzer P.M."/>
            <person name="Tritt A."/>
            <person name="Larsen D."/>
            <person name="Krusor M."/>
            <person name="Yao A.I."/>
            <person name="Wu D."/>
            <person name="Madern D."/>
            <person name="Eisen J.A."/>
            <person name="Darling A.E."/>
            <person name="Facciotti M.T."/>
        </authorList>
    </citation>
    <scope>NUCLEOTIDE SEQUENCE [LARGE SCALE GENOMIC DNA]</scope>
    <source>
        <strain evidence="10 11">ATCC BAA-1512</strain>
    </source>
</reference>
<evidence type="ECO:0000259" key="9">
    <source>
        <dbReference type="PROSITE" id="PS50112"/>
    </source>
</evidence>
<feature type="transmembrane region" description="Helical" evidence="7">
    <location>
        <begin position="42"/>
        <end position="62"/>
    </location>
</feature>
<feature type="transmembrane region" description="Helical" evidence="7">
    <location>
        <begin position="156"/>
        <end position="176"/>
    </location>
</feature>
<dbReference type="Pfam" id="PF16927">
    <property type="entry name" value="HisKA_7TM"/>
    <property type="match status" value="1"/>
</dbReference>
<dbReference type="EC" id="2.7.13.3" evidence="2"/>
<dbReference type="PRINTS" id="PR00344">
    <property type="entry name" value="BCTRLSENSOR"/>
</dbReference>
<dbReference type="RefSeq" id="WP_008321763.1">
    <property type="nucleotide sequence ID" value="NZ_AOLN01000018.1"/>
</dbReference>
<feature type="domain" description="PAS" evidence="9">
    <location>
        <begin position="253"/>
        <end position="293"/>
    </location>
</feature>
<dbReference type="InterPro" id="IPR035965">
    <property type="entry name" value="PAS-like_dom_sf"/>
</dbReference>
<evidence type="ECO:0000256" key="2">
    <source>
        <dbReference type="ARBA" id="ARBA00012438"/>
    </source>
</evidence>
<dbReference type="InterPro" id="IPR000014">
    <property type="entry name" value="PAS"/>
</dbReference>
<accession>M0I7U6</accession>
<proteinExistence type="predicted"/>
<dbReference type="OrthoDB" id="327291at2157"/>
<dbReference type="InterPro" id="IPR031621">
    <property type="entry name" value="HisKA_7TM"/>
</dbReference>
<dbReference type="PATRIC" id="fig|662479.7.peg.3351"/>
<dbReference type="Pfam" id="PF02518">
    <property type="entry name" value="HATPase_c"/>
    <property type="match status" value="1"/>
</dbReference>
<dbReference type="STRING" id="662479.C440_16489"/>
<keyword evidence="7" id="KW-0472">Membrane</keyword>
<evidence type="ECO:0000256" key="4">
    <source>
        <dbReference type="ARBA" id="ARBA00022741"/>
    </source>
</evidence>
<dbReference type="InterPro" id="IPR004358">
    <property type="entry name" value="Sig_transdc_His_kin-like_C"/>
</dbReference>
<dbReference type="NCBIfam" id="TIGR00229">
    <property type="entry name" value="sensory_box"/>
    <property type="match status" value="1"/>
</dbReference>
<sequence>MNAAFIAHPTSVVAVVVGLLFISGLVSVGVTVYTWQVRRKPGALGLSVLAAASGLWSTGYLVELVVSNIEAKLLIANLQWIGVLAAPIAWFVFAFSYTGRDRYTTPIPLVVISFLPMLALVAVWTSPAHSLMWSAVEAEPLVGGVITVLQYDWGPLYWVVLGYSYLLWVAGTIVLFQTAFDMPEVYRLQAMTLILGTLLPVLGNVIKTLLELYGTAVDLTPTAFAFAGLAYAIAINRYDLLDARPVPRGVACERVFESMVDAVVVTDTKWRVIAMNESAVTILGHSADELKGKPVSNVISGITPGEPIGDQVTIRLGDGQRDFELRTSEFTDHHGRAIGNAHVFRDVTDRRLNLQQLEVMNRVLRHNLRTEANLLEGYASLVVEDIDSGALDSARTHAETVRNHATTLVNISKKARKLGATRRDDDTGDVQLLPAAVQIRAAADTVRADFPESNVRLSSLPDGDALCAPILEPVVAELLENGVEHNDATTPVVTVTATVDGDELVIRIEDEGPGISVSELAAIEAHGETPLRHGSGLGLWLVKWGVDQLSGTVDFNRRTPTGSKVVLRIPVSSEKSEVTLG</sequence>
<dbReference type="EMBL" id="AOLN01000018">
    <property type="protein sequence ID" value="ELZ91928.1"/>
    <property type="molecule type" value="Genomic_DNA"/>
</dbReference>
<dbReference type="PROSITE" id="PS50112">
    <property type="entry name" value="PAS"/>
    <property type="match status" value="1"/>
</dbReference>
<evidence type="ECO:0000256" key="7">
    <source>
        <dbReference type="SAM" id="Phobius"/>
    </source>
</evidence>
<comment type="caution">
    <text evidence="10">The sequence shown here is derived from an EMBL/GenBank/DDBJ whole genome shotgun (WGS) entry which is preliminary data.</text>
</comment>
<organism evidence="10 11">
    <name type="scientific">Haloferax mucosum ATCC BAA-1512</name>
    <dbReference type="NCBI Taxonomy" id="662479"/>
    <lineage>
        <taxon>Archaea</taxon>
        <taxon>Methanobacteriati</taxon>
        <taxon>Methanobacteriota</taxon>
        <taxon>Stenosarchaea group</taxon>
        <taxon>Halobacteria</taxon>
        <taxon>Halobacteriales</taxon>
        <taxon>Haloferacaceae</taxon>
        <taxon>Haloferax</taxon>
    </lineage>
</organism>
<dbReference type="CDD" id="cd00130">
    <property type="entry name" value="PAS"/>
    <property type="match status" value="1"/>
</dbReference>
<keyword evidence="6" id="KW-0067">ATP-binding</keyword>
<feature type="transmembrane region" description="Helical" evidence="7">
    <location>
        <begin position="107"/>
        <end position="125"/>
    </location>
</feature>
<dbReference type="SMART" id="SM00387">
    <property type="entry name" value="HATPase_c"/>
    <property type="match status" value="1"/>
</dbReference>
<keyword evidence="7" id="KW-0812">Transmembrane</keyword>
<evidence type="ECO:0000259" key="8">
    <source>
        <dbReference type="PROSITE" id="PS50109"/>
    </source>
</evidence>
<keyword evidence="5 10" id="KW-0418">Kinase</keyword>
<keyword evidence="3" id="KW-0808">Transferase</keyword>
<dbReference type="Gene3D" id="3.30.565.10">
    <property type="entry name" value="Histidine kinase-like ATPase, C-terminal domain"/>
    <property type="match status" value="1"/>
</dbReference>
<gene>
    <name evidence="10" type="ORF">C440_16489</name>
</gene>
<feature type="transmembrane region" description="Helical" evidence="7">
    <location>
        <begin position="212"/>
        <end position="234"/>
    </location>
</feature>
<dbReference type="PANTHER" id="PTHR44936:SF10">
    <property type="entry name" value="SENSOR PROTEIN RSTB"/>
    <property type="match status" value="1"/>
</dbReference>
<feature type="transmembrane region" description="Helical" evidence="7">
    <location>
        <begin position="74"/>
        <end position="95"/>
    </location>
</feature>
<dbReference type="Proteomes" id="UP000011550">
    <property type="component" value="Unassembled WGS sequence"/>
</dbReference>
<name>M0I7U6_9EURY</name>
<dbReference type="Gene3D" id="3.30.450.20">
    <property type="entry name" value="PAS domain"/>
    <property type="match status" value="1"/>
</dbReference>
<dbReference type="InterPro" id="IPR036890">
    <property type="entry name" value="HATPase_C_sf"/>
</dbReference>
<dbReference type="GO" id="GO:0004673">
    <property type="term" value="F:protein histidine kinase activity"/>
    <property type="evidence" value="ECO:0007669"/>
    <property type="project" value="UniProtKB-EC"/>
</dbReference>
<dbReference type="Pfam" id="PF13188">
    <property type="entry name" value="PAS_8"/>
    <property type="match status" value="1"/>
</dbReference>
<feature type="transmembrane region" description="Helical" evidence="7">
    <location>
        <begin position="188"/>
        <end position="206"/>
    </location>
</feature>
<dbReference type="SUPFAM" id="SSF55785">
    <property type="entry name" value="PYP-like sensor domain (PAS domain)"/>
    <property type="match status" value="1"/>
</dbReference>
<dbReference type="GO" id="GO:0005524">
    <property type="term" value="F:ATP binding"/>
    <property type="evidence" value="ECO:0007669"/>
    <property type="project" value="UniProtKB-KW"/>
</dbReference>
<dbReference type="PROSITE" id="PS50109">
    <property type="entry name" value="HIS_KIN"/>
    <property type="match status" value="1"/>
</dbReference>
<feature type="transmembrane region" description="Helical" evidence="7">
    <location>
        <begin position="12"/>
        <end position="35"/>
    </location>
</feature>
<evidence type="ECO:0000313" key="11">
    <source>
        <dbReference type="Proteomes" id="UP000011550"/>
    </source>
</evidence>
<evidence type="ECO:0000256" key="3">
    <source>
        <dbReference type="ARBA" id="ARBA00022679"/>
    </source>
</evidence>
<dbReference type="InterPro" id="IPR005467">
    <property type="entry name" value="His_kinase_dom"/>
</dbReference>
<keyword evidence="4" id="KW-0547">Nucleotide-binding</keyword>
<dbReference type="AlphaFoldDB" id="M0I7U6"/>
<feature type="domain" description="Histidine kinase" evidence="8">
    <location>
        <begin position="471"/>
        <end position="573"/>
    </location>
</feature>
<dbReference type="InterPro" id="IPR050980">
    <property type="entry name" value="2C_sensor_his_kinase"/>
</dbReference>
<evidence type="ECO:0000256" key="5">
    <source>
        <dbReference type="ARBA" id="ARBA00022777"/>
    </source>
</evidence>
<keyword evidence="11" id="KW-1185">Reference proteome</keyword>
<evidence type="ECO:0000313" key="10">
    <source>
        <dbReference type="EMBL" id="ELZ91928.1"/>
    </source>
</evidence>
<keyword evidence="7" id="KW-1133">Transmembrane helix</keyword>
<dbReference type="SUPFAM" id="SSF55874">
    <property type="entry name" value="ATPase domain of HSP90 chaperone/DNA topoisomerase II/histidine kinase"/>
    <property type="match status" value="1"/>
</dbReference>
<comment type="catalytic activity">
    <reaction evidence="1">
        <text>ATP + protein L-histidine = ADP + protein N-phospho-L-histidine.</text>
        <dbReference type="EC" id="2.7.13.3"/>
    </reaction>
</comment>
<evidence type="ECO:0000256" key="1">
    <source>
        <dbReference type="ARBA" id="ARBA00000085"/>
    </source>
</evidence>
<evidence type="ECO:0000256" key="6">
    <source>
        <dbReference type="ARBA" id="ARBA00022840"/>
    </source>
</evidence>
<dbReference type="PANTHER" id="PTHR44936">
    <property type="entry name" value="SENSOR PROTEIN CREC"/>
    <property type="match status" value="1"/>
</dbReference>
<dbReference type="InterPro" id="IPR003594">
    <property type="entry name" value="HATPase_dom"/>
</dbReference>